<proteinExistence type="predicted"/>
<accession>A0A239LDH2</accession>
<evidence type="ECO:0000313" key="3">
    <source>
        <dbReference type="Proteomes" id="UP000198356"/>
    </source>
</evidence>
<dbReference type="InterPro" id="IPR036291">
    <property type="entry name" value="NAD(P)-bd_dom_sf"/>
</dbReference>
<dbReference type="OrthoDB" id="9785372at2"/>
<sequence>MNVTLYGATGKTGQRILKELQARGHHVTAVARDPSKLPAGVPAKQDDLSDVDRIAATIAGADAVVSAYAPPADDTDQVLGVTERQIAAIAKAGHARLIVVGGAASLEVAPGVTLLASGHLPAPWVAIATSHSKVLDLLKTSSIDWTYFSPAAFFEPGERTGKFRLGKDQLVADAQGNSRISLEDYAIALVDELEKPQHRRERFTIGY</sequence>
<protein>
    <recommendedName>
        <fullName evidence="1">NAD(P)-binding domain-containing protein</fullName>
    </recommendedName>
</protein>
<dbReference type="RefSeq" id="WP_089409593.1">
    <property type="nucleotide sequence ID" value="NZ_FZOU01000006.1"/>
</dbReference>
<evidence type="ECO:0000259" key="1">
    <source>
        <dbReference type="Pfam" id="PF13460"/>
    </source>
</evidence>
<dbReference type="PANTHER" id="PTHR43355:SF2">
    <property type="entry name" value="FLAVIN REDUCTASE (NADPH)"/>
    <property type="match status" value="1"/>
</dbReference>
<dbReference type="Pfam" id="PF13460">
    <property type="entry name" value="NAD_binding_10"/>
    <property type="match status" value="1"/>
</dbReference>
<dbReference type="PANTHER" id="PTHR43355">
    <property type="entry name" value="FLAVIN REDUCTASE (NADPH)"/>
    <property type="match status" value="1"/>
</dbReference>
<organism evidence="2 3">
    <name type="scientific">Granulicella rosea</name>
    <dbReference type="NCBI Taxonomy" id="474952"/>
    <lineage>
        <taxon>Bacteria</taxon>
        <taxon>Pseudomonadati</taxon>
        <taxon>Acidobacteriota</taxon>
        <taxon>Terriglobia</taxon>
        <taxon>Terriglobales</taxon>
        <taxon>Acidobacteriaceae</taxon>
        <taxon>Granulicella</taxon>
    </lineage>
</organism>
<dbReference type="AlphaFoldDB" id="A0A239LDH2"/>
<feature type="domain" description="NAD(P)-binding" evidence="1">
    <location>
        <begin position="7"/>
        <end position="193"/>
    </location>
</feature>
<dbReference type="Gene3D" id="3.40.50.720">
    <property type="entry name" value="NAD(P)-binding Rossmann-like Domain"/>
    <property type="match status" value="1"/>
</dbReference>
<dbReference type="EMBL" id="FZOU01000006">
    <property type="protein sequence ID" value="SNT27992.1"/>
    <property type="molecule type" value="Genomic_DNA"/>
</dbReference>
<gene>
    <name evidence="2" type="ORF">SAMN05421770_106283</name>
</gene>
<reference evidence="2 3" key="1">
    <citation type="submission" date="2017-06" db="EMBL/GenBank/DDBJ databases">
        <authorList>
            <person name="Kim H.J."/>
            <person name="Triplett B.A."/>
        </authorList>
    </citation>
    <scope>NUCLEOTIDE SEQUENCE [LARGE SCALE GENOMIC DNA]</scope>
    <source>
        <strain evidence="2 3">DSM 18704</strain>
    </source>
</reference>
<dbReference type="GO" id="GO:0016646">
    <property type="term" value="F:oxidoreductase activity, acting on the CH-NH group of donors, NAD or NADP as acceptor"/>
    <property type="evidence" value="ECO:0007669"/>
    <property type="project" value="TreeGrafter"/>
</dbReference>
<name>A0A239LDH2_9BACT</name>
<dbReference type="SUPFAM" id="SSF51735">
    <property type="entry name" value="NAD(P)-binding Rossmann-fold domains"/>
    <property type="match status" value="1"/>
</dbReference>
<evidence type="ECO:0000313" key="2">
    <source>
        <dbReference type="EMBL" id="SNT27992.1"/>
    </source>
</evidence>
<dbReference type="CDD" id="cd05244">
    <property type="entry name" value="BVR-B_like_SDR_a"/>
    <property type="match status" value="1"/>
</dbReference>
<dbReference type="Proteomes" id="UP000198356">
    <property type="component" value="Unassembled WGS sequence"/>
</dbReference>
<dbReference type="InterPro" id="IPR016040">
    <property type="entry name" value="NAD(P)-bd_dom"/>
</dbReference>
<keyword evidence="3" id="KW-1185">Reference proteome</keyword>
<dbReference type="InterPro" id="IPR051606">
    <property type="entry name" value="Polyketide_Oxido-like"/>
</dbReference>